<comment type="caution">
    <text evidence="1">The sequence shown here is derived from an EMBL/GenBank/DDBJ whole genome shotgun (WGS) entry which is preliminary data.</text>
</comment>
<sequence>MRTRRHQSGRRRLCQEPGRVTDLVSLADIKLHLRLGDDTIEDALLTTMLRAAQRRCETHMGRKIDADPDHPLGEDDLILVGQAIRVLVGAWYRDRAGGDGDLPQPVLWLLQDLRVIAV</sequence>
<evidence type="ECO:0000313" key="2">
    <source>
        <dbReference type="Proteomes" id="UP000244162"/>
    </source>
</evidence>
<gene>
    <name evidence="1" type="ORF">CLG96_02085</name>
</gene>
<keyword evidence="2" id="KW-1185">Reference proteome</keyword>
<dbReference type="CDD" id="cd08054">
    <property type="entry name" value="gp6"/>
    <property type="match status" value="1"/>
</dbReference>
<dbReference type="OrthoDB" id="8452228at2"/>
<organism evidence="1 2">
    <name type="scientific">Sphingomonas oleivorans</name>
    <dbReference type="NCBI Taxonomy" id="1735121"/>
    <lineage>
        <taxon>Bacteria</taxon>
        <taxon>Pseudomonadati</taxon>
        <taxon>Pseudomonadota</taxon>
        <taxon>Alphaproteobacteria</taxon>
        <taxon>Sphingomonadales</taxon>
        <taxon>Sphingomonadaceae</taxon>
        <taxon>Sphingomonas</taxon>
    </lineage>
</organism>
<dbReference type="Pfam" id="PF05135">
    <property type="entry name" value="Phage_connect_1"/>
    <property type="match status" value="1"/>
</dbReference>
<dbReference type="Proteomes" id="UP000244162">
    <property type="component" value="Unassembled WGS sequence"/>
</dbReference>
<dbReference type="NCBIfam" id="TIGR01560">
    <property type="entry name" value="put_DNA_pack"/>
    <property type="match status" value="1"/>
</dbReference>
<reference evidence="1 2" key="1">
    <citation type="submission" date="2017-09" db="EMBL/GenBank/DDBJ databases">
        <title>Sphingomonas panjinensis sp.nov., isolated from oil-contaminated soil.</title>
        <authorList>
            <person name="Wang L."/>
            <person name="Chen L."/>
        </authorList>
    </citation>
    <scope>NUCLEOTIDE SEQUENCE [LARGE SCALE GENOMIC DNA]</scope>
    <source>
        <strain evidence="1 2">FW-11</strain>
    </source>
</reference>
<dbReference type="Gene3D" id="1.10.3230.30">
    <property type="entry name" value="Phage gp6-like head-tail connector protein"/>
    <property type="match status" value="1"/>
</dbReference>
<evidence type="ECO:0008006" key="3">
    <source>
        <dbReference type="Google" id="ProtNLM"/>
    </source>
</evidence>
<dbReference type="InterPro" id="IPR021146">
    <property type="entry name" value="Phage_gp6-like_head-tail"/>
</dbReference>
<dbReference type="InterPro" id="IPR006450">
    <property type="entry name" value="Phage_HK97_gp6-like"/>
</dbReference>
<accession>A0A2T5G1D0</accession>
<protein>
    <recommendedName>
        <fullName evidence="3">Phage gp6-like head-tail connector protein</fullName>
    </recommendedName>
</protein>
<proteinExistence type="predicted"/>
<name>A0A2T5G1D0_9SPHN</name>
<evidence type="ECO:0000313" key="1">
    <source>
        <dbReference type="EMBL" id="PTQ12954.1"/>
    </source>
</evidence>
<dbReference type="EMBL" id="NWBU01000004">
    <property type="protein sequence ID" value="PTQ12954.1"/>
    <property type="molecule type" value="Genomic_DNA"/>
</dbReference>
<dbReference type="AlphaFoldDB" id="A0A2T5G1D0"/>